<sequence length="335" mass="36330">MLPPRSREQPTAEDRPGRPVHALISHDIAETQAWLNARLLRDMRLEPLGPDGFEARLTAHALAGAQLIHAEYPQGMRLKRGERHDDLTIRIVAAGGSLYSAGPQTLAAVPGRGLILNTGLCDSGEYGRGSVHTTFTLPGEEVARILQGAFGRPANERLAIAATIDLASADGATIAGLLAAMEAGLTGEAPLAQTPQAARPLRDALVLLVLARCPNPYAAWFEAPVAAPAPWQIRRAIAFIDAHEAGLLTVQEVADAVGIGLRSLQEGFRKHKHVSPHDYIKQTRLARVRSELLDPASTRSIESIARHWGFVNRGHFALDYRTAFGEQPSQTRRRR</sequence>
<dbReference type="InterPro" id="IPR035418">
    <property type="entry name" value="AraC-bd_2"/>
</dbReference>
<proteinExistence type="predicted"/>
<name>A0ABW0P8V9_9HYPH</name>
<accession>A0ABW0P8V9</accession>
<keyword evidence="6" id="KW-1185">Reference proteome</keyword>
<evidence type="ECO:0000313" key="6">
    <source>
        <dbReference type="Proteomes" id="UP001596060"/>
    </source>
</evidence>
<reference evidence="6" key="1">
    <citation type="journal article" date="2019" name="Int. J. Syst. Evol. Microbiol.">
        <title>The Global Catalogue of Microorganisms (GCM) 10K type strain sequencing project: providing services to taxonomists for standard genome sequencing and annotation.</title>
        <authorList>
            <consortium name="The Broad Institute Genomics Platform"/>
            <consortium name="The Broad Institute Genome Sequencing Center for Infectious Disease"/>
            <person name="Wu L."/>
            <person name="Ma J."/>
        </authorList>
    </citation>
    <scope>NUCLEOTIDE SEQUENCE [LARGE SCALE GENOMIC DNA]</scope>
    <source>
        <strain evidence="6">CCUG 43117</strain>
    </source>
</reference>
<dbReference type="SMART" id="SM00342">
    <property type="entry name" value="HTH_ARAC"/>
    <property type="match status" value="1"/>
</dbReference>
<keyword evidence="3" id="KW-0804">Transcription</keyword>
<dbReference type="Proteomes" id="UP001596060">
    <property type="component" value="Unassembled WGS sequence"/>
</dbReference>
<feature type="domain" description="HTH araC/xylS-type" evidence="4">
    <location>
        <begin position="234"/>
        <end position="334"/>
    </location>
</feature>
<evidence type="ECO:0000256" key="2">
    <source>
        <dbReference type="ARBA" id="ARBA00023125"/>
    </source>
</evidence>
<dbReference type="InterPro" id="IPR009057">
    <property type="entry name" value="Homeodomain-like_sf"/>
</dbReference>
<dbReference type="Pfam" id="PF12833">
    <property type="entry name" value="HTH_18"/>
    <property type="match status" value="1"/>
</dbReference>
<dbReference type="RefSeq" id="WP_377817706.1">
    <property type="nucleotide sequence ID" value="NZ_JBHSLU010000082.1"/>
</dbReference>
<evidence type="ECO:0000256" key="1">
    <source>
        <dbReference type="ARBA" id="ARBA00023015"/>
    </source>
</evidence>
<dbReference type="SUPFAM" id="SSF46689">
    <property type="entry name" value="Homeodomain-like"/>
    <property type="match status" value="1"/>
</dbReference>
<dbReference type="Gene3D" id="1.10.10.60">
    <property type="entry name" value="Homeodomain-like"/>
    <property type="match status" value="1"/>
</dbReference>
<evidence type="ECO:0000259" key="4">
    <source>
        <dbReference type="PROSITE" id="PS01124"/>
    </source>
</evidence>
<dbReference type="PANTHER" id="PTHR46796:SF12">
    <property type="entry name" value="HTH-TYPE DNA-BINDING TRANSCRIPTIONAL ACTIVATOR EUTR"/>
    <property type="match status" value="1"/>
</dbReference>
<evidence type="ECO:0000256" key="3">
    <source>
        <dbReference type="ARBA" id="ARBA00023163"/>
    </source>
</evidence>
<keyword evidence="1" id="KW-0805">Transcription regulation</keyword>
<dbReference type="PROSITE" id="PS01124">
    <property type="entry name" value="HTH_ARAC_FAMILY_2"/>
    <property type="match status" value="1"/>
</dbReference>
<dbReference type="InterPro" id="IPR050204">
    <property type="entry name" value="AraC_XylS_family_regulators"/>
</dbReference>
<gene>
    <name evidence="5" type="ORF">ACFPN9_23460</name>
</gene>
<dbReference type="PANTHER" id="PTHR46796">
    <property type="entry name" value="HTH-TYPE TRANSCRIPTIONAL ACTIVATOR RHAS-RELATED"/>
    <property type="match status" value="1"/>
</dbReference>
<dbReference type="Pfam" id="PF14525">
    <property type="entry name" value="AraC_binding_2"/>
    <property type="match status" value="1"/>
</dbReference>
<organism evidence="5 6">
    <name type="scientific">Bosea massiliensis</name>
    <dbReference type="NCBI Taxonomy" id="151419"/>
    <lineage>
        <taxon>Bacteria</taxon>
        <taxon>Pseudomonadati</taxon>
        <taxon>Pseudomonadota</taxon>
        <taxon>Alphaproteobacteria</taxon>
        <taxon>Hyphomicrobiales</taxon>
        <taxon>Boseaceae</taxon>
        <taxon>Bosea</taxon>
    </lineage>
</organism>
<evidence type="ECO:0000313" key="5">
    <source>
        <dbReference type="EMBL" id="MFC5508204.1"/>
    </source>
</evidence>
<dbReference type="InterPro" id="IPR018060">
    <property type="entry name" value="HTH_AraC"/>
</dbReference>
<protein>
    <submittedName>
        <fullName evidence="5">AraC family transcriptional regulator</fullName>
    </submittedName>
</protein>
<dbReference type="EMBL" id="JBHSLU010000082">
    <property type="protein sequence ID" value="MFC5508204.1"/>
    <property type="molecule type" value="Genomic_DNA"/>
</dbReference>
<keyword evidence="2" id="KW-0238">DNA-binding</keyword>
<comment type="caution">
    <text evidence="5">The sequence shown here is derived from an EMBL/GenBank/DDBJ whole genome shotgun (WGS) entry which is preliminary data.</text>
</comment>